<dbReference type="Proteomes" id="UP000199344">
    <property type="component" value="Unassembled WGS sequence"/>
</dbReference>
<keyword evidence="3" id="KW-1185">Reference proteome</keyword>
<dbReference type="InterPro" id="IPR009506">
    <property type="entry name" value="YjiS-like"/>
</dbReference>
<name>A0A1G7EKC1_9RHOB</name>
<accession>A0A1G7EKC1</accession>
<protein>
    <submittedName>
        <fullName evidence="2">Uncharacterized conserved protein YjiS, DUF1127 family</fullName>
    </submittedName>
</protein>
<evidence type="ECO:0000313" key="3">
    <source>
        <dbReference type="Proteomes" id="UP000199344"/>
    </source>
</evidence>
<proteinExistence type="predicted"/>
<dbReference type="Pfam" id="PF06568">
    <property type="entry name" value="YjiS-like"/>
    <property type="match status" value="1"/>
</dbReference>
<dbReference type="EMBL" id="FNAH01000009">
    <property type="protein sequence ID" value="SDE64037.1"/>
    <property type="molecule type" value="Genomic_DNA"/>
</dbReference>
<dbReference type="STRING" id="591205.SAMN05421538_1095"/>
<evidence type="ECO:0000259" key="1">
    <source>
        <dbReference type="Pfam" id="PF06568"/>
    </source>
</evidence>
<evidence type="ECO:0000313" key="2">
    <source>
        <dbReference type="EMBL" id="SDE64037.1"/>
    </source>
</evidence>
<dbReference type="AlphaFoldDB" id="A0A1G7EKC1"/>
<organism evidence="2 3">
    <name type="scientific">Paracoccus isoporae</name>
    <dbReference type="NCBI Taxonomy" id="591205"/>
    <lineage>
        <taxon>Bacteria</taxon>
        <taxon>Pseudomonadati</taxon>
        <taxon>Pseudomonadota</taxon>
        <taxon>Alphaproteobacteria</taxon>
        <taxon>Rhodobacterales</taxon>
        <taxon>Paracoccaceae</taxon>
        <taxon>Paracoccus</taxon>
    </lineage>
</organism>
<feature type="domain" description="YjiS-like" evidence="1">
    <location>
        <begin position="22"/>
        <end position="54"/>
    </location>
</feature>
<sequence length="61" mass="7074">MTTMNVNLPLTRDAFSRAFGGLRNWMARMRTRAELERLSERELYDIGLMRADIDDVVNGRA</sequence>
<reference evidence="2 3" key="1">
    <citation type="submission" date="2016-10" db="EMBL/GenBank/DDBJ databases">
        <authorList>
            <person name="de Groot N.N."/>
        </authorList>
    </citation>
    <scope>NUCLEOTIDE SEQUENCE [LARGE SCALE GENOMIC DNA]</scope>
    <source>
        <strain evidence="2 3">DSM 22220</strain>
    </source>
</reference>
<gene>
    <name evidence="2" type="ORF">SAMN05421538_1095</name>
</gene>
<dbReference type="RefSeq" id="WP_143025681.1">
    <property type="nucleotide sequence ID" value="NZ_FNAH01000009.1"/>
</dbReference>